<dbReference type="CDD" id="cd05907">
    <property type="entry name" value="VL_LC_FACS_like"/>
    <property type="match status" value="1"/>
</dbReference>
<dbReference type="InterPro" id="IPR042099">
    <property type="entry name" value="ANL_N_sf"/>
</dbReference>
<dbReference type="SUPFAM" id="SSF56801">
    <property type="entry name" value="Acetyl-CoA synthetase-like"/>
    <property type="match status" value="1"/>
</dbReference>
<accession>A0A1C3ZMP2</accession>
<gene>
    <name evidence="7" type="ORF">CHR55_21045</name>
</gene>
<dbReference type="PANTHER" id="PTHR43272:SF32">
    <property type="entry name" value="AMP-DEPENDENT SYNTHETASE_LIGASE DOMAIN-CONTAINING PROTEIN"/>
    <property type="match status" value="1"/>
</dbReference>
<name>A0A1C3ZMP2_RHOSG</name>
<evidence type="ECO:0000256" key="4">
    <source>
        <dbReference type="ARBA" id="ARBA00023098"/>
    </source>
</evidence>
<sequence>MTTLCAAFQRVSAVAPDAVALRDIGDARTLTWRAYGEQVRDVAAGLAGIGVGHGDTVALMMSNRIEFYPIDVGAQHLGATSFSIYNTSAPEAIQYILANSGARVLVCEAQYVDTVRRSGATLDTIVVVDAQPSAQQSGTLTLEQMKSSAAADFDFESTWRAVKPNDVATLIYTSGTTGNPKGVETTHACLLFETTAVSAVLPVEFGDRITSYMPSAHIADRLTCLYMQMVFGTQITVVPDPSQVAAALPDCRPTIWGSVPRVWEKLKVAVESAVANEPDDARRAALQWALDVGRTRLAHLRAGETVPAELEADYARADAMVLSALRAKLGFAELKWAISGAAPIPPDTLAFFAALGVPISEIWGMSELTCIASTAPAEPTKLGTVGKLLPGMEMRIEADGELLVRGPLVMKGYRGEPAKTAEAISADGWLSTGDIVTADADGYLTVIDRKKELIINASGKNMSPAAIETAVKTSSSLIGEVVAIGDGRKFNTALITLSADAAVGAARSLGLAAEAAVLAKDARIVDIVATAVAEGNSRLSRAEQIKRFHVLTTFWEAGGDELTPTMKLRRKPIAEKYASEIAALYADSVVEDVYEPAPCA</sequence>
<dbReference type="PANTHER" id="PTHR43272">
    <property type="entry name" value="LONG-CHAIN-FATTY-ACID--COA LIGASE"/>
    <property type="match status" value="1"/>
</dbReference>
<evidence type="ECO:0000259" key="6">
    <source>
        <dbReference type="Pfam" id="PF00501"/>
    </source>
</evidence>
<proteinExistence type="inferred from homology"/>
<keyword evidence="3" id="KW-0276">Fatty acid metabolism</keyword>
<dbReference type="InterPro" id="IPR020845">
    <property type="entry name" value="AMP-binding_CS"/>
</dbReference>
<evidence type="ECO:0000256" key="1">
    <source>
        <dbReference type="ARBA" id="ARBA00006432"/>
    </source>
</evidence>
<dbReference type="Pfam" id="PF23562">
    <property type="entry name" value="AMP-binding_C_3"/>
    <property type="match status" value="1"/>
</dbReference>
<evidence type="ECO:0000313" key="8">
    <source>
        <dbReference type="Proteomes" id="UP000230886"/>
    </source>
</evidence>
<dbReference type="Proteomes" id="UP000230886">
    <property type="component" value="Unassembled WGS sequence"/>
</dbReference>
<keyword evidence="2 7" id="KW-0436">Ligase</keyword>
<dbReference type="GO" id="GO:0016020">
    <property type="term" value="C:membrane"/>
    <property type="evidence" value="ECO:0007669"/>
    <property type="project" value="TreeGrafter"/>
</dbReference>
<protein>
    <recommendedName>
        <fullName evidence="5">Acyl-CoA synthetase</fullName>
    </recommendedName>
</protein>
<evidence type="ECO:0000313" key="7">
    <source>
        <dbReference type="EMBL" id="PCK25355.1"/>
    </source>
</evidence>
<comment type="caution">
    <text evidence="7">The sequence shown here is derived from an EMBL/GenBank/DDBJ whole genome shotgun (WGS) entry which is preliminary data.</text>
</comment>
<evidence type="ECO:0000256" key="5">
    <source>
        <dbReference type="ARBA" id="ARBA00032875"/>
    </source>
</evidence>
<comment type="similarity">
    <text evidence="1">Belongs to the ATP-dependent AMP-binding enzyme family.</text>
</comment>
<dbReference type="PROSITE" id="PS00455">
    <property type="entry name" value="AMP_BINDING"/>
    <property type="match status" value="1"/>
</dbReference>
<feature type="domain" description="AMP-dependent synthetase/ligase" evidence="6">
    <location>
        <begin position="8"/>
        <end position="413"/>
    </location>
</feature>
<dbReference type="GO" id="GO:0004467">
    <property type="term" value="F:long-chain fatty acid-CoA ligase activity"/>
    <property type="evidence" value="ECO:0007669"/>
    <property type="project" value="TreeGrafter"/>
</dbReference>
<dbReference type="RefSeq" id="WP_058226131.1">
    <property type="nucleotide sequence ID" value="NZ_FMBB01000001.1"/>
</dbReference>
<organism evidence="7 8">
    <name type="scientific">Rhodococcus qingshengii</name>
    <dbReference type="NCBI Taxonomy" id="334542"/>
    <lineage>
        <taxon>Bacteria</taxon>
        <taxon>Bacillati</taxon>
        <taxon>Actinomycetota</taxon>
        <taxon>Actinomycetes</taxon>
        <taxon>Mycobacteriales</taxon>
        <taxon>Nocardiaceae</taxon>
        <taxon>Rhodococcus</taxon>
        <taxon>Rhodococcus erythropolis group</taxon>
    </lineage>
</organism>
<keyword evidence="4" id="KW-0443">Lipid metabolism</keyword>
<evidence type="ECO:0000256" key="2">
    <source>
        <dbReference type="ARBA" id="ARBA00022598"/>
    </source>
</evidence>
<dbReference type="NCBIfam" id="NF038343">
    <property type="entry name" value="ligase_FadD11"/>
    <property type="match status" value="1"/>
</dbReference>
<evidence type="ECO:0000256" key="3">
    <source>
        <dbReference type="ARBA" id="ARBA00022832"/>
    </source>
</evidence>
<dbReference type="AlphaFoldDB" id="A0A1C3ZMP2"/>
<reference evidence="7 8" key="1">
    <citation type="submission" date="2017-07" db="EMBL/GenBank/DDBJ databases">
        <title>Draft sequence of Rhodococcus enclensis 23b-28.</title>
        <authorList>
            <person name="Besaury L."/>
            <person name="Sancelme M."/>
            <person name="Amato P."/>
            <person name="Lallement A."/>
            <person name="Delort A.-M."/>
        </authorList>
    </citation>
    <scope>NUCLEOTIDE SEQUENCE [LARGE SCALE GENOMIC DNA]</scope>
    <source>
        <strain evidence="7 8">23b-28</strain>
    </source>
</reference>
<dbReference type="Gene3D" id="3.40.50.12780">
    <property type="entry name" value="N-terminal domain of ligase-like"/>
    <property type="match status" value="1"/>
</dbReference>
<dbReference type="InterPro" id="IPR000873">
    <property type="entry name" value="AMP-dep_synth/lig_dom"/>
</dbReference>
<dbReference type="Pfam" id="PF00501">
    <property type="entry name" value="AMP-binding"/>
    <property type="match status" value="1"/>
</dbReference>
<dbReference type="EMBL" id="NOVD01000017">
    <property type="protein sequence ID" value="PCK25355.1"/>
    <property type="molecule type" value="Genomic_DNA"/>
</dbReference>